<keyword evidence="3" id="KW-1185">Reference proteome</keyword>
<dbReference type="AlphaFoldDB" id="A0AAN6IFR6"/>
<dbReference type="Proteomes" id="UP001203852">
    <property type="component" value="Unassembled WGS sequence"/>
</dbReference>
<proteinExistence type="predicted"/>
<dbReference type="EMBL" id="MU404353">
    <property type="protein sequence ID" value="KAI1613824.1"/>
    <property type="molecule type" value="Genomic_DNA"/>
</dbReference>
<reference evidence="2" key="1">
    <citation type="journal article" date="2022" name="bioRxiv">
        <title>Deciphering the potential niche of two novel black yeast fungi from a biological soil crust based on their genomes, phenotypes, and melanin regulation.</title>
        <authorList>
            <consortium name="DOE Joint Genome Institute"/>
            <person name="Carr E.C."/>
            <person name="Barton Q."/>
            <person name="Grambo S."/>
            <person name="Sullivan M."/>
            <person name="Renfro C.M."/>
            <person name="Kuo A."/>
            <person name="Pangilinan J."/>
            <person name="Lipzen A."/>
            <person name="Keymanesh K."/>
            <person name="Savage E."/>
            <person name="Barry K."/>
            <person name="Grigoriev I.V."/>
            <person name="Riekhof W.R."/>
            <person name="Harris S.S."/>
        </authorList>
    </citation>
    <scope>NUCLEOTIDE SEQUENCE</scope>
    <source>
        <strain evidence="2">JF 03-4F</strain>
    </source>
</reference>
<feature type="region of interest" description="Disordered" evidence="1">
    <location>
        <begin position="119"/>
        <end position="152"/>
    </location>
</feature>
<evidence type="ECO:0008006" key="4">
    <source>
        <dbReference type="Google" id="ProtNLM"/>
    </source>
</evidence>
<evidence type="ECO:0000313" key="3">
    <source>
        <dbReference type="Proteomes" id="UP001203852"/>
    </source>
</evidence>
<comment type="caution">
    <text evidence="2">The sequence shown here is derived from an EMBL/GenBank/DDBJ whole genome shotgun (WGS) entry which is preliminary data.</text>
</comment>
<gene>
    <name evidence="2" type="ORF">EDD36DRAFT_417685</name>
</gene>
<name>A0AAN6IFR6_9EURO</name>
<evidence type="ECO:0000256" key="1">
    <source>
        <dbReference type="SAM" id="MobiDB-lite"/>
    </source>
</evidence>
<protein>
    <recommendedName>
        <fullName evidence="4">Transcription factor domain-containing protein</fullName>
    </recommendedName>
</protein>
<sequence>MYLIVGATFKLPAYYYPLLAIRSAEYTGQVPARNSCQVVLNNAEVKACAVLRFLSAPEDSMPSTSRRTTMFSLPKSELQSRPVILRPELPTRVRLGAIEASLVEIKQLVQYQTQTAASSLTSTPYETSTTDPQRRQAPHEAVHLGPETPTTAQRQITATSSESDFSRLFAAHVQVAPIKEVRHLKTLIAGNIDKVKVDNILEELSAIGIASDGLGVLLFEGFKQMSSGQPFVHWDLNRLRQHHTLLLATCILGGVLTLSSLRGSNLHTSLYLLVKDHLGKSMLNTPLELATIHAMLIFSTWNMGPGAHVRYIDSSLLSGSTITHLMLTSGCPGLDLTNNFEESDMRNRTETWVGAGRPLVVESGSIESFLNMLPHHSLGDSYRDMAAELHLYVMLYKGIVKSSVQVKDTLEEIDIWIDKYNTARRPALSFAESAVTVMLVRRELKRLTSQPRAGSSYDSLDDRQTQIKKYVEVLIHHSRRILELMITLCLRTAFVRPTYDSLLGAYASVTLVEYAVHLPDIQATFALMEKALLQGQRAQSNVLVLQWATNMMRKKLLDAMPQRNLQVTEEDLPEPSTDWVSYSLVESVFPTDEVRAFLPMG</sequence>
<feature type="compositionally biased region" description="Basic and acidic residues" evidence="1">
    <location>
        <begin position="132"/>
        <end position="142"/>
    </location>
</feature>
<evidence type="ECO:0000313" key="2">
    <source>
        <dbReference type="EMBL" id="KAI1613824.1"/>
    </source>
</evidence>
<organism evidence="2 3">
    <name type="scientific">Exophiala viscosa</name>
    <dbReference type="NCBI Taxonomy" id="2486360"/>
    <lineage>
        <taxon>Eukaryota</taxon>
        <taxon>Fungi</taxon>
        <taxon>Dikarya</taxon>
        <taxon>Ascomycota</taxon>
        <taxon>Pezizomycotina</taxon>
        <taxon>Eurotiomycetes</taxon>
        <taxon>Chaetothyriomycetidae</taxon>
        <taxon>Chaetothyriales</taxon>
        <taxon>Herpotrichiellaceae</taxon>
        <taxon>Exophiala</taxon>
    </lineage>
</organism>
<accession>A0AAN6IFR6</accession>